<dbReference type="AlphaFoldDB" id="A0A423PPV6"/>
<evidence type="ECO:0000313" key="1">
    <source>
        <dbReference type="EMBL" id="ROO27582.1"/>
    </source>
</evidence>
<reference evidence="1 2" key="1">
    <citation type="submission" date="2013-10" db="EMBL/GenBank/DDBJ databases">
        <title>Salinisphaera japonica YTM-1 Genome Sequencing.</title>
        <authorList>
            <person name="Lai Q."/>
            <person name="Li C."/>
            <person name="Shao Z."/>
        </authorList>
    </citation>
    <scope>NUCLEOTIDE SEQUENCE [LARGE SCALE GENOMIC DNA]</scope>
    <source>
        <strain evidence="1 2">YTM-1</strain>
    </source>
</reference>
<accession>A0A423PPV6</accession>
<sequence>MTCRDDVANLRRCIRVAAAGRSGDALLQAMGYRRVTAERRARLRAVLADDLLGLEAGGFDFRYDARGFVRALCEALGMLASDYEAGLRAMETTAAHRRTFAPYIAVDTNFRRSAQPLFVLAMLECQRRIHLPRGLRDLSAVGQIHQARDIVVAHYRSHAGRLEFWGDITVYRFFYEPGACVIFDTHGDIETIGPASGQHGAIKTASLSIGGRDLSQAIG</sequence>
<evidence type="ECO:0000313" key="2">
    <source>
        <dbReference type="Proteomes" id="UP000285310"/>
    </source>
</evidence>
<gene>
    <name evidence="1" type="ORF">SAJA_09095</name>
</gene>
<dbReference type="EMBL" id="AYKG01000025">
    <property type="protein sequence ID" value="ROO27582.1"/>
    <property type="molecule type" value="Genomic_DNA"/>
</dbReference>
<organism evidence="1 2">
    <name type="scientific">Salinisphaera japonica YTM-1</name>
    <dbReference type="NCBI Taxonomy" id="1209778"/>
    <lineage>
        <taxon>Bacteria</taxon>
        <taxon>Pseudomonadati</taxon>
        <taxon>Pseudomonadota</taxon>
        <taxon>Gammaproteobacteria</taxon>
        <taxon>Salinisphaerales</taxon>
        <taxon>Salinisphaeraceae</taxon>
        <taxon>Salinisphaera</taxon>
    </lineage>
</organism>
<protein>
    <submittedName>
        <fullName evidence="1">Uncharacterized protein</fullName>
    </submittedName>
</protein>
<dbReference type="OrthoDB" id="6360607at2"/>
<dbReference type="RefSeq" id="WP_123658324.1">
    <property type="nucleotide sequence ID" value="NZ_AYKG01000025.1"/>
</dbReference>
<proteinExistence type="predicted"/>
<name>A0A423PPV6_9GAMM</name>
<dbReference type="InParanoid" id="A0A423PPV6"/>
<keyword evidence="2" id="KW-1185">Reference proteome</keyword>
<comment type="caution">
    <text evidence="1">The sequence shown here is derived from an EMBL/GenBank/DDBJ whole genome shotgun (WGS) entry which is preliminary data.</text>
</comment>
<dbReference type="Proteomes" id="UP000285310">
    <property type="component" value="Unassembled WGS sequence"/>
</dbReference>